<dbReference type="SUPFAM" id="SSF50494">
    <property type="entry name" value="Trypsin-like serine proteases"/>
    <property type="match status" value="1"/>
</dbReference>
<dbReference type="Pfam" id="PF00089">
    <property type="entry name" value="Trypsin"/>
    <property type="match status" value="1"/>
</dbReference>
<dbReference type="PANTHER" id="PTHR24264">
    <property type="entry name" value="TRYPSIN-RELATED"/>
    <property type="match status" value="1"/>
</dbReference>
<dbReference type="InterPro" id="IPR043504">
    <property type="entry name" value="Peptidase_S1_PA_chymotrypsin"/>
</dbReference>
<accession>A0A9P0PEI8</accession>
<dbReference type="AlphaFoldDB" id="A0A9P0PEI8"/>
<evidence type="ECO:0000256" key="5">
    <source>
        <dbReference type="ARBA" id="ARBA00022825"/>
    </source>
</evidence>
<dbReference type="EMBL" id="CAKOFQ010006889">
    <property type="protein sequence ID" value="CAH1980086.1"/>
    <property type="molecule type" value="Genomic_DNA"/>
</dbReference>
<reference evidence="10" key="1">
    <citation type="submission" date="2022-03" db="EMBL/GenBank/DDBJ databases">
        <authorList>
            <person name="Sayadi A."/>
        </authorList>
    </citation>
    <scope>NUCLEOTIDE SEQUENCE</scope>
</reference>
<keyword evidence="2" id="KW-0964">Secreted</keyword>
<keyword evidence="6" id="KW-1015">Disulfide bond</keyword>
<dbReference type="InterPro" id="IPR018114">
    <property type="entry name" value="TRYPSIN_HIS"/>
</dbReference>
<evidence type="ECO:0000259" key="9">
    <source>
        <dbReference type="PROSITE" id="PS50240"/>
    </source>
</evidence>
<feature type="domain" description="Peptidase S1" evidence="9">
    <location>
        <begin position="29"/>
        <end position="252"/>
    </location>
</feature>
<dbReference type="PROSITE" id="PS50240">
    <property type="entry name" value="TRYPSIN_DOM"/>
    <property type="match status" value="1"/>
</dbReference>
<dbReference type="FunFam" id="2.40.10.10:FF:000034">
    <property type="entry name" value="Eupolytin"/>
    <property type="match status" value="1"/>
</dbReference>
<feature type="chain" id="PRO_5040463531" description="Peptidase S1 domain-containing protein" evidence="8">
    <location>
        <begin position="22"/>
        <end position="253"/>
    </location>
</feature>
<dbReference type="GO" id="GO:0005615">
    <property type="term" value="C:extracellular space"/>
    <property type="evidence" value="ECO:0007669"/>
    <property type="project" value="TreeGrafter"/>
</dbReference>
<dbReference type="PROSITE" id="PS00134">
    <property type="entry name" value="TRYPSIN_HIS"/>
    <property type="match status" value="1"/>
</dbReference>
<evidence type="ECO:0000256" key="2">
    <source>
        <dbReference type="ARBA" id="ARBA00022525"/>
    </source>
</evidence>
<dbReference type="PANTHER" id="PTHR24264:SF65">
    <property type="entry name" value="SRCR DOMAIN-CONTAINING PROTEIN"/>
    <property type="match status" value="1"/>
</dbReference>
<dbReference type="SMART" id="SM00020">
    <property type="entry name" value="Tryp_SPc"/>
    <property type="match status" value="1"/>
</dbReference>
<comment type="subcellular location">
    <subcellularLocation>
        <location evidence="1">Secreted</location>
    </subcellularLocation>
</comment>
<organism evidence="10 11">
    <name type="scientific">Acanthoscelides obtectus</name>
    <name type="common">Bean weevil</name>
    <name type="synonym">Bruchus obtectus</name>
    <dbReference type="NCBI Taxonomy" id="200917"/>
    <lineage>
        <taxon>Eukaryota</taxon>
        <taxon>Metazoa</taxon>
        <taxon>Ecdysozoa</taxon>
        <taxon>Arthropoda</taxon>
        <taxon>Hexapoda</taxon>
        <taxon>Insecta</taxon>
        <taxon>Pterygota</taxon>
        <taxon>Neoptera</taxon>
        <taxon>Endopterygota</taxon>
        <taxon>Coleoptera</taxon>
        <taxon>Polyphaga</taxon>
        <taxon>Cucujiformia</taxon>
        <taxon>Chrysomeloidea</taxon>
        <taxon>Chrysomelidae</taxon>
        <taxon>Bruchinae</taxon>
        <taxon>Bruchini</taxon>
        <taxon>Acanthoscelides</taxon>
    </lineage>
</organism>
<keyword evidence="8" id="KW-0732">Signal</keyword>
<comment type="caution">
    <text evidence="10">The sequence shown here is derived from an EMBL/GenBank/DDBJ whole genome shotgun (WGS) entry which is preliminary data.</text>
</comment>
<evidence type="ECO:0000256" key="7">
    <source>
        <dbReference type="RuleBase" id="RU363034"/>
    </source>
</evidence>
<evidence type="ECO:0000256" key="8">
    <source>
        <dbReference type="SAM" id="SignalP"/>
    </source>
</evidence>
<keyword evidence="4 7" id="KW-0378">Hydrolase</keyword>
<dbReference type="PROSITE" id="PS00135">
    <property type="entry name" value="TRYPSIN_SER"/>
    <property type="match status" value="1"/>
</dbReference>
<feature type="signal peptide" evidence="8">
    <location>
        <begin position="1"/>
        <end position="21"/>
    </location>
</feature>
<evidence type="ECO:0000256" key="3">
    <source>
        <dbReference type="ARBA" id="ARBA00022670"/>
    </source>
</evidence>
<evidence type="ECO:0000313" key="11">
    <source>
        <dbReference type="Proteomes" id="UP001152888"/>
    </source>
</evidence>
<evidence type="ECO:0000256" key="6">
    <source>
        <dbReference type="ARBA" id="ARBA00023157"/>
    </source>
</evidence>
<sequence>MSTCLLGLFVVIILHLNLTDCVKEIDDRIIGGVEVPIDEFPYQLSLSYEEHFICGAVLISRKYALTAAHCIRLPGMYTVRAGSPNFDRGGTVIPIKKAMLHPWRRKANDDYDLAILEFRFKVRFSDIIKPVRLPKQDEPVPDGIKGTASGWGSMSAIVTVLSDNLRAITVPVMPKPICRRDYWGIDISDRQFCAGYMNGGRDTCNGDSGGPFVIDDKLYGIVSWGFQCARPGSPGVYTSIPALRDYIRINTGV</sequence>
<keyword evidence="11" id="KW-1185">Reference proteome</keyword>
<dbReference type="InterPro" id="IPR001314">
    <property type="entry name" value="Peptidase_S1A"/>
</dbReference>
<dbReference type="Proteomes" id="UP001152888">
    <property type="component" value="Unassembled WGS sequence"/>
</dbReference>
<dbReference type="InterPro" id="IPR033116">
    <property type="entry name" value="TRYPSIN_SER"/>
</dbReference>
<keyword evidence="3 7" id="KW-0645">Protease</keyword>
<gene>
    <name evidence="10" type="ORF">ACAOBT_LOCUS13795</name>
</gene>
<protein>
    <recommendedName>
        <fullName evidence="9">Peptidase S1 domain-containing protein</fullName>
    </recommendedName>
</protein>
<dbReference type="InterPro" id="IPR001254">
    <property type="entry name" value="Trypsin_dom"/>
</dbReference>
<dbReference type="Gene3D" id="2.40.10.10">
    <property type="entry name" value="Trypsin-like serine proteases"/>
    <property type="match status" value="1"/>
</dbReference>
<evidence type="ECO:0000313" key="10">
    <source>
        <dbReference type="EMBL" id="CAH1980086.1"/>
    </source>
</evidence>
<evidence type="ECO:0000256" key="4">
    <source>
        <dbReference type="ARBA" id="ARBA00022801"/>
    </source>
</evidence>
<name>A0A9P0PEI8_ACAOB</name>
<dbReference type="GO" id="GO:0004252">
    <property type="term" value="F:serine-type endopeptidase activity"/>
    <property type="evidence" value="ECO:0007669"/>
    <property type="project" value="InterPro"/>
</dbReference>
<dbReference type="PRINTS" id="PR00722">
    <property type="entry name" value="CHYMOTRYPSIN"/>
</dbReference>
<evidence type="ECO:0000256" key="1">
    <source>
        <dbReference type="ARBA" id="ARBA00004613"/>
    </source>
</evidence>
<proteinExistence type="predicted"/>
<dbReference type="CDD" id="cd00190">
    <property type="entry name" value="Tryp_SPc"/>
    <property type="match status" value="1"/>
</dbReference>
<dbReference type="InterPro" id="IPR009003">
    <property type="entry name" value="Peptidase_S1_PA"/>
</dbReference>
<keyword evidence="5 7" id="KW-0720">Serine protease</keyword>
<dbReference type="OrthoDB" id="10059102at2759"/>
<dbReference type="InterPro" id="IPR050127">
    <property type="entry name" value="Serine_Proteases_S1"/>
</dbReference>
<dbReference type="GO" id="GO:0006508">
    <property type="term" value="P:proteolysis"/>
    <property type="evidence" value="ECO:0007669"/>
    <property type="project" value="UniProtKB-KW"/>
</dbReference>